<sequence>MSDTPTYLAPPHTQVTYVTTQQIPTVVRMAEEVLPSDMGRIFDETFRTLVPALQERGIEIAGPALALHHRMPGATMSFELGFPVGAPLDGELEAGGITFYPSSMPATRVSTVSHLGGYDGLGRAQGDLMQRVAADGRQPALPFWEVYVTAPSPDMDPSTLRTDSGRALRGLSRPRPPAAAVSRRGAARRAGASPGAR</sequence>
<evidence type="ECO:0000313" key="1">
    <source>
        <dbReference type="EMBL" id="UUZ44964.1"/>
    </source>
</evidence>
<dbReference type="Proteomes" id="UP001059663">
    <property type="component" value="Chromosome"/>
</dbReference>
<gene>
    <name evidence="1" type="ORF">LP422_00825</name>
</gene>
<name>A0AC61U4K1_9MICO</name>
<evidence type="ECO:0000313" key="2">
    <source>
        <dbReference type="Proteomes" id="UP001059663"/>
    </source>
</evidence>
<accession>A0AC61U4K1</accession>
<proteinExistence type="predicted"/>
<protein>
    <submittedName>
        <fullName evidence="1">AraC family transcriptional regulator</fullName>
    </submittedName>
</protein>
<dbReference type="EMBL" id="CP087977">
    <property type="protein sequence ID" value="UUZ44964.1"/>
    <property type="molecule type" value="Genomic_DNA"/>
</dbReference>
<reference evidence="1" key="1">
    <citation type="submission" date="2021-11" db="EMBL/GenBank/DDBJ databases">
        <title>Study of the species diversity of bacterial strains isolated from a unique natural object - Shulgan-Tash cave (Bashkiria).</title>
        <authorList>
            <person name="Sazanova A.L."/>
            <person name="Chirak E.R."/>
            <person name="Safronova V.I."/>
        </authorList>
    </citation>
    <scope>NUCLEOTIDE SEQUENCE</scope>
    <source>
        <strain evidence="1">P1</strain>
    </source>
</reference>
<organism evidence="1 2">
    <name type="scientific">Janibacter limosus</name>
    <dbReference type="NCBI Taxonomy" id="53458"/>
    <lineage>
        <taxon>Bacteria</taxon>
        <taxon>Bacillati</taxon>
        <taxon>Actinomycetota</taxon>
        <taxon>Actinomycetes</taxon>
        <taxon>Micrococcales</taxon>
        <taxon>Intrasporangiaceae</taxon>
        <taxon>Janibacter</taxon>
    </lineage>
</organism>